<gene>
    <name evidence="1" type="ORF">OKIOD_LOCUS8566</name>
</gene>
<dbReference type="InterPro" id="IPR027850">
    <property type="entry name" value="DUF4504"/>
</dbReference>
<dbReference type="Pfam" id="PF14953">
    <property type="entry name" value="DUF4504"/>
    <property type="match status" value="1"/>
</dbReference>
<protein>
    <submittedName>
        <fullName evidence="1">Oidioi.mRNA.OKI2018_I69.XSR.g17008.t1.cds</fullName>
    </submittedName>
</protein>
<dbReference type="EMBL" id="OU015569">
    <property type="protein sequence ID" value="CAG5100460.1"/>
    <property type="molecule type" value="Genomic_DNA"/>
</dbReference>
<organism evidence="1 2">
    <name type="scientific">Oikopleura dioica</name>
    <name type="common">Tunicate</name>
    <dbReference type="NCBI Taxonomy" id="34765"/>
    <lineage>
        <taxon>Eukaryota</taxon>
        <taxon>Metazoa</taxon>
        <taxon>Chordata</taxon>
        <taxon>Tunicata</taxon>
        <taxon>Appendicularia</taxon>
        <taxon>Copelata</taxon>
        <taxon>Oikopleuridae</taxon>
        <taxon>Oikopleura</taxon>
    </lineage>
</organism>
<reference evidence="1 2" key="1">
    <citation type="submission" date="2021-04" db="EMBL/GenBank/DDBJ databases">
        <authorList>
            <person name="Bliznina A."/>
        </authorList>
    </citation>
    <scope>NUCLEOTIDE SEQUENCE [LARGE SCALE GENOMIC DNA]</scope>
</reference>
<dbReference type="Proteomes" id="UP001158576">
    <property type="component" value="Chromosome XSR"/>
</dbReference>
<evidence type="ECO:0000313" key="2">
    <source>
        <dbReference type="Proteomes" id="UP001158576"/>
    </source>
</evidence>
<keyword evidence="2" id="KW-1185">Reference proteome</keyword>
<evidence type="ECO:0000313" key="1">
    <source>
        <dbReference type="EMBL" id="CAG5100460.1"/>
    </source>
</evidence>
<name>A0ABN7SHV7_OIKDI</name>
<accession>A0ABN7SHV7</accession>
<proteinExistence type="predicted"/>
<sequence>MGIKDFWLVDEISDDEEFKFLIEEIVKEPDTFTFEEICGENFVRRKTRPNEEVEIHARMFVNISDGRTGTVEIGDFVPPKLEFGPDWKPQKTFHIPTVFGILLGYPVVYLLNEDERTGILEGVDLDLYQIFIDEIRVLSFSLPSSTALDPKIDRQIKSWVSRAFEVIKDSENASIIKSVVNLSNVNI</sequence>